<comment type="caution">
    <text evidence="2">The sequence shown here is derived from an EMBL/GenBank/DDBJ whole genome shotgun (WGS) entry which is preliminary data.</text>
</comment>
<feature type="region of interest" description="Disordered" evidence="1">
    <location>
        <begin position="1"/>
        <end position="105"/>
    </location>
</feature>
<dbReference type="EMBL" id="WIUZ02000001">
    <property type="protein sequence ID" value="KAF9791881.1"/>
    <property type="molecule type" value="Genomic_DNA"/>
</dbReference>
<reference evidence="2" key="1">
    <citation type="journal article" date="2020" name="Nat. Commun.">
        <title>Large-scale genome sequencing of mycorrhizal fungi provides insights into the early evolution of symbiotic traits.</title>
        <authorList>
            <person name="Miyauchi S."/>
            <person name="Kiss E."/>
            <person name="Kuo A."/>
            <person name="Drula E."/>
            <person name="Kohler A."/>
            <person name="Sanchez-Garcia M."/>
            <person name="Morin E."/>
            <person name="Andreopoulos B."/>
            <person name="Barry K.W."/>
            <person name="Bonito G."/>
            <person name="Buee M."/>
            <person name="Carver A."/>
            <person name="Chen C."/>
            <person name="Cichocki N."/>
            <person name="Clum A."/>
            <person name="Culley D."/>
            <person name="Crous P.W."/>
            <person name="Fauchery L."/>
            <person name="Girlanda M."/>
            <person name="Hayes R.D."/>
            <person name="Keri Z."/>
            <person name="LaButti K."/>
            <person name="Lipzen A."/>
            <person name="Lombard V."/>
            <person name="Magnuson J."/>
            <person name="Maillard F."/>
            <person name="Murat C."/>
            <person name="Nolan M."/>
            <person name="Ohm R.A."/>
            <person name="Pangilinan J."/>
            <person name="Pereira M.F."/>
            <person name="Perotto S."/>
            <person name="Peter M."/>
            <person name="Pfister S."/>
            <person name="Riley R."/>
            <person name="Sitrit Y."/>
            <person name="Stielow J.B."/>
            <person name="Szollosi G."/>
            <person name="Zifcakova L."/>
            <person name="Stursova M."/>
            <person name="Spatafora J.W."/>
            <person name="Tedersoo L."/>
            <person name="Vaario L.M."/>
            <person name="Yamada A."/>
            <person name="Yan M."/>
            <person name="Wang P."/>
            <person name="Xu J."/>
            <person name="Bruns T."/>
            <person name="Baldrian P."/>
            <person name="Vilgalys R."/>
            <person name="Dunand C."/>
            <person name="Henrissat B."/>
            <person name="Grigoriev I.V."/>
            <person name="Hibbett D."/>
            <person name="Nagy L.G."/>
            <person name="Martin F.M."/>
        </authorList>
    </citation>
    <scope>NUCLEOTIDE SEQUENCE</scope>
    <source>
        <strain evidence="2">UH-Tt-Lm1</strain>
    </source>
</reference>
<feature type="compositionally biased region" description="Basic and acidic residues" evidence="1">
    <location>
        <begin position="1"/>
        <end position="10"/>
    </location>
</feature>
<accession>A0A9P6LBY0</accession>
<evidence type="ECO:0000256" key="1">
    <source>
        <dbReference type="SAM" id="MobiDB-lite"/>
    </source>
</evidence>
<organism evidence="2 3">
    <name type="scientific">Thelephora terrestris</name>
    <dbReference type="NCBI Taxonomy" id="56493"/>
    <lineage>
        <taxon>Eukaryota</taxon>
        <taxon>Fungi</taxon>
        <taxon>Dikarya</taxon>
        <taxon>Basidiomycota</taxon>
        <taxon>Agaricomycotina</taxon>
        <taxon>Agaricomycetes</taxon>
        <taxon>Thelephorales</taxon>
        <taxon>Thelephoraceae</taxon>
        <taxon>Thelephora</taxon>
    </lineage>
</organism>
<protein>
    <submittedName>
        <fullName evidence="2">Uncharacterized protein</fullName>
    </submittedName>
</protein>
<dbReference type="OrthoDB" id="3268861at2759"/>
<evidence type="ECO:0000313" key="3">
    <source>
        <dbReference type="Proteomes" id="UP000736335"/>
    </source>
</evidence>
<feature type="compositionally biased region" description="Pro residues" evidence="1">
    <location>
        <begin position="60"/>
        <end position="69"/>
    </location>
</feature>
<dbReference type="AlphaFoldDB" id="A0A9P6LBY0"/>
<sequence length="153" mass="16089">MNPNSDDSHSQHQHLRLVLGSILSPKRPCSVSSSSSVSGTASPAHPWSIHHHIKGVHPPDNSPATPPPSRSSASPGQANHTSNSPSPLHHPISHPDDDLVHDVSPVSPRPPLVVIGGGEHGTDLPGQRTPSRKVIATLQSKSAWDVLIHGSMV</sequence>
<name>A0A9P6LBY0_9AGAM</name>
<proteinExistence type="predicted"/>
<evidence type="ECO:0000313" key="2">
    <source>
        <dbReference type="EMBL" id="KAF9791881.1"/>
    </source>
</evidence>
<dbReference type="Proteomes" id="UP000736335">
    <property type="component" value="Unassembled WGS sequence"/>
</dbReference>
<keyword evidence="3" id="KW-1185">Reference proteome</keyword>
<reference evidence="2" key="2">
    <citation type="submission" date="2020-11" db="EMBL/GenBank/DDBJ databases">
        <authorList>
            <consortium name="DOE Joint Genome Institute"/>
            <person name="Kuo A."/>
            <person name="Miyauchi S."/>
            <person name="Kiss E."/>
            <person name="Drula E."/>
            <person name="Kohler A."/>
            <person name="Sanchez-Garcia M."/>
            <person name="Andreopoulos B."/>
            <person name="Barry K.W."/>
            <person name="Bonito G."/>
            <person name="Buee M."/>
            <person name="Carver A."/>
            <person name="Chen C."/>
            <person name="Cichocki N."/>
            <person name="Clum A."/>
            <person name="Culley D."/>
            <person name="Crous P.W."/>
            <person name="Fauchery L."/>
            <person name="Girlanda M."/>
            <person name="Hayes R."/>
            <person name="Keri Z."/>
            <person name="Labutti K."/>
            <person name="Lipzen A."/>
            <person name="Lombard V."/>
            <person name="Magnuson J."/>
            <person name="Maillard F."/>
            <person name="Morin E."/>
            <person name="Murat C."/>
            <person name="Nolan M."/>
            <person name="Ohm R."/>
            <person name="Pangilinan J."/>
            <person name="Pereira M."/>
            <person name="Perotto S."/>
            <person name="Peter M."/>
            <person name="Riley R."/>
            <person name="Sitrit Y."/>
            <person name="Stielow B."/>
            <person name="Szollosi G."/>
            <person name="Zifcakova L."/>
            <person name="Stursova M."/>
            <person name="Spatafora J.W."/>
            <person name="Tedersoo L."/>
            <person name="Vaario L.-M."/>
            <person name="Yamada A."/>
            <person name="Yan M."/>
            <person name="Wang P."/>
            <person name="Xu J."/>
            <person name="Bruns T."/>
            <person name="Baldrian P."/>
            <person name="Vilgalys R."/>
            <person name="Henrissat B."/>
            <person name="Grigoriev I.V."/>
            <person name="Hibbett D."/>
            <person name="Nagy L.G."/>
            <person name="Martin F.M."/>
        </authorList>
    </citation>
    <scope>NUCLEOTIDE SEQUENCE</scope>
    <source>
        <strain evidence="2">UH-Tt-Lm1</strain>
    </source>
</reference>
<gene>
    <name evidence="2" type="ORF">BJ322DRAFT_1026042</name>
</gene>